<feature type="compositionally biased region" description="Low complexity" evidence="2">
    <location>
        <begin position="111"/>
        <end position="124"/>
    </location>
</feature>
<dbReference type="Pfam" id="PF09736">
    <property type="entry name" value="Bud13"/>
    <property type="match status" value="1"/>
</dbReference>
<evidence type="ECO:0000313" key="4">
    <source>
        <dbReference type="Proteomes" id="UP000190776"/>
    </source>
</evidence>
<dbReference type="AlphaFoldDB" id="A0A1S8B320"/>
<protein>
    <submittedName>
        <fullName evidence="3">Pre-mRNA-splicing factor cwc26</fullName>
    </submittedName>
</protein>
<dbReference type="InterPro" id="IPR051112">
    <property type="entry name" value="CWC26_splicing_factor"/>
</dbReference>
<feature type="compositionally biased region" description="Acidic residues" evidence="2">
    <location>
        <begin position="125"/>
        <end position="135"/>
    </location>
</feature>
<feature type="compositionally biased region" description="Low complexity" evidence="2">
    <location>
        <begin position="136"/>
        <end position="154"/>
    </location>
</feature>
<dbReference type="GO" id="GO:0005684">
    <property type="term" value="C:U2-type spliceosomal complex"/>
    <property type="evidence" value="ECO:0007669"/>
    <property type="project" value="TreeGrafter"/>
</dbReference>
<proteinExistence type="inferred from homology"/>
<comment type="caution">
    <text evidence="3">The sequence shown here is derived from an EMBL/GenBank/DDBJ whole genome shotgun (WGS) entry which is preliminary data.</text>
</comment>
<dbReference type="InterPro" id="IPR018609">
    <property type="entry name" value="Bud13"/>
</dbReference>
<dbReference type="EMBL" id="MSZU01000114">
    <property type="protein sequence ID" value="OMP81794.1"/>
    <property type="molecule type" value="Genomic_DNA"/>
</dbReference>
<dbReference type="PANTHER" id="PTHR31809:SF0">
    <property type="entry name" value="BUD13 HOMOLOG"/>
    <property type="match status" value="1"/>
</dbReference>
<name>A0A1S8B320_9PEZI</name>
<dbReference type="GO" id="GO:0003723">
    <property type="term" value="F:RNA binding"/>
    <property type="evidence" value="ECO:0007669"/>
    <property type="project" value="TreeGrafter"/>
</dbReference>
<feature type="region of interest" description="Disordered" evidence="2">
    <location>
        <begin position="198"/>
        <end position="230"/>
    </location>
</feature>
<dbReference type="OrthoDB" id="6022at2759"/>
<dbReference type="GO" id="GO:0000398">
    <property type="term" value="P:mRNA splicing, via spliceosome"/>
    <property type="evidence" value="ECO:0007669"/>
    <property type="project" value="TreeGrafter"/>
</dbReference>
<feature type="region of interest" description="Disordered" evidence="2">
    <location>
        <begin position="43"/>
        <end position="63"/>
    </location>
</feature>
<evidence type="ECO:0000256" key="2">
    <source>
        <dbReference type="SAM" id="MobiDB-lite"/>
    </source>
</evidence>
<feature type="compositionally biased region" description="Basic and acidic residues" evidence="2">
    <location>
        <begin position="155"/>
        <end position="170"/>
    </location>
</feature>
<dbReference type="STRING" id="420778.A0A1S8B320"/>
<dbReference type="GO" id="GO:0070274">
    <property type="term" value="C:RES complex"/>
    <property type="evidence" value="ECO:0007669"/>
    <property type="project" value="TreeGrafter"/>
</dbReference>
<accession>A0A1S8B320</accession>
<evidence type="ECO:0000256" key="1">
    <source>
        <dbReference type="ARBA" id="ARBA00011069"/>
    </source>
</evidence>
<comment type="similarity">
    <text evidence="1">Belongs to the CWC26 family.</text>
</comment>
<sequence length="334" mass="36623">MSLADYLSKKYLTADAPAEKKSKKRKRKAAAAAEASGGLIIADDDITGWNNGPQAQDDEDAPMMVTDTNSAEFRKKASSGWKTVGAAAPSSADQAAADAIIASAAAENAAHGAATGDDGPMIIDNNDDDDGDDAPAMDSGAKAGLQTAAQVAAALEKRQRAERRHMEQAMREAGGTAAETIYRDASGRIINVAMKRAEARRAAEEEEARKRREEEEAKGDVQQAEKKARMQRLKEAKYLTVARGADDAEINEEMREKERWSDPALAFLSKKKEGKSRTGRPLYKGAFEPNRYGIRPGHRWDGVDRSNGFEREWFKSRNARQNRANLEYAWQMDE</sequence>
<evidence type="ECO:0000313" key="3">
    <source>
        <dbReference type="EMBL" id="OMP81794.1"/>
    </source>
</evidence>
<gene>
    <name evidence="3" type="ORF">BK809_0006102</name>
</gene>
<feature type="region of interest" description="Disordered" evidence="2">
    <location>
        <begin position="111"/>
        <end position="175"/>
    </location>
</feature>
<dbReference type="PANTHER" id="PTHR31809">
    <property type="entry name" value="BUD13 HOMOLOG"/>
    <property type="match status" value="1"/>
</dbReference>
<reference evidence="3 4" key="1">
    <citation type="submission" date="2017-01" db="EMBL/GenBank/DDBJ databases">
        <title>Draft genome sequence of Diplodia seriata F98.1, a fungal species involved in grapevine trunk diseases.</title>
        <authorList>
            <person name="Robert-Siegwald G."/>
            <person name="Vallet J."/>
            <person name="Abou-Mansour E."/>
            <person name="Xu J."/>
            <person name="Rey P."/>
            <person name="Bertsch C."/>
            <person name="Rego C."/>
            <person name="Larignon P."/>
            <person name="Fontaine F."/>
            <person name="Lebrun M.-H."/>
        </authorList>
    </citation>
    <scope>NUCLEOTIDE SEQUENCE [LARGE SCALE GENOMIC DNA]</scope>
    <source>
        <strain evidence="3 4">F98.1</strain>
    </source>
</reference>
<organism evidence="3 4">
    <name type="scientific">Diplodia seriata</name>
    <dbReference type="NCBI Taxonomy" id="420778"/>
    <lineage>
        <taxon>Eukaryota</taxon>
        <taxon>Fungi</taxon>
        <taxon>Dikarya</taxon>
        <taxon>Ascomycota</taxon>
        <taxon>Pezizomycotina</taxon>
        <taxon>Dothideomycetes</taxon>
        <taxon>Dothideomycetes incertae sedis</taxon>
        <taxon>Botryosphaeriales</taxon>
        <taxon>Botryosphaeriaceae</taxon>
        <taxon>Diplodia</taxon>
    </lineage>
</organism>
<dbReference type="Proteomes" id="UP000190776">
    <property type="component" value="Unassembled WGS sequence"/>
</dbReference>